<dbReference type="InterPro" id="IPR051572">
    <property type="entry name" value="VTC_Complex_Subunit"/>
</dbReference>
<keyword evidence="4 6" id="KW-0472">Membrane</keyword>
<evidence type="ECO:0000256" key="1">
    <source>
        <dbReference type="ARBA" id="ARBA00004127"/>
    </source>
</evidence>
<evidence type="ECO:0000256" key="3">
    <source>
        <dbReference type="ARBA" id="ARBA00022989"/>
    </source>
</evidence>
<dbReference type="OrthoDB" id="2243669at2759"/>
<feature type="domain" description="DUF202" evidence="7">
    <location>
        <begin position="62"/>
        <end position="125"/>
    </location>
</feature>
<feature type="transmembrane region" description="Helical" evidence="6">
    <location>
        <begin position="97"/>
        <end position="118"/>
    </location>
</feature>
<evidence type="ECO:0000259" key="7">
    <source>
        <dbReference type="Pfam" id="PF02656"/>
    </source>
</evidence>
<dbReference type="AlphaFoldDB" id="A0A9W8E4Q2"/>
<dbReference type="Pfam" id="PF02656">
    <property type="entry name" value="DUF202"/>
    <property type="match status" value="1"/>
</dbReference>
<protein>
    <submittedName>
        <fullName evidence="8">GTPase regulator Nrf1</fullName>
    </submittedName>
</protein>
<evidence type="ECO:0000313" key="9">
    <source>
        <dbReference type="Proteomes" id="UP001150925"/>
    </source>
</evidence>
<name>A0A9W8E4Q2_9FUNG</name>
<sequence>MTFEDHQPRPVTRRGSVSSNCSTRSLKRRGFSRAFQGLFHRAKPPRDRPAPMPQPSQPLLPKNFFANERTFLSWLRTSVITGGLGLAILNFGRNEPVYLITSATFVTISLGLMLYSLVQFWTRANRLTLREPGYYDDRFATTFILLVFAVGIGLNLVLLTDRDPPQ</sequence>
<feature type="transmembrane region" description="Helical" evidence="6">
    <location>
        <begin position="139"/>
        <end position="159"/>
    </location>
</feature>
<evidence type="ECO:0000256" key="5">
    <source>
        <dbReference type="SAM" id="MobiDB-lite"/>
    </source>
</evidence>
<dbReference type="Proteomes" id="UP001150925">
    <property type="component" value="Unassembled WGS sequence"/>
</dbReference>
<organism evidence="8 9">
    <name type="scientific">Dispira parvispora</name>
    <dbReference type="NCBI Taxonomy" id="1520584"/>
    <lineage>
        <taxon>Eukaryota</taxon>
        <taxon>Fungi</taxon>
        <taxon>Fungi incertae sedis</taxon>
        <taxon>Zoopagomycota</taxon>
        <taxon>Kickxellomycotina</taxon>
        <taxon>Dimargaritomycetes</taxon>
        <taxon>Dimargaritales</taxon>
        <taxon>Dimargaritaceae</taxon>
        <taxon>Dispira</taxon>
    </lineage>
</organism>
<comment type="subcellular location">
    <subcellularLocation>
        <location evidence="1">Endomembrane system</location>
        <topology evidence="1">Multi-pass membrane protein</topology>
    </subcellularLocation>
</comment>
<dbReference type="PANTHER" id="PTHR46140:SF1">
    <property type="entry name" value="VACUOLAR TRANSPORTER CHAPERONE COMPLEX SUBUNIT 4-RELATED"/>
    <property type="match status" value="1"/>
</dbReference>
<dbReference type="PANTHER" id="PTHR46140">
    <property type="entry name" value="VACUOLAR TRANSPORTER CHAPERONE 1-RELATED"/>
    <property type="match status" value="1"/>
</dbReference>
<feature type="region of interest" description="Disordered" evidence="5">
    <location>
        <begin position="1"/>
        <end position="24"/>
    </location>
</feature>
<comment type="caution">
    <text evidence="8">The sequence shown here is derived from an EMBL/GenBank/DDBJ whole genome shotgun (WGS) entry which is preliminary data.</text>
</comment>
<reference evidence="8" key="1">
    <citation type="submission" date="2022-07" db="EMBL/GenBank/DDBJ databases">
        <title>Phylogenomic reconstructions and comparative analyses of Kickxellomycotina fungi.</title>
        <authorList>
            <person name="Reynolds N.K."/>
            <person name="Stajich J.E."/>
            <person name="Barry K."/>
            <person name="Grigoriev I.V."/>
            <person name="Crous P."/>
            <person name="Smith M.E."/>
        </authorList>
    </citation>
    <scope>NUCLEOTIDE SEQUENCE</scope>
    <source>
        <strain evidence="8">RSA 1196</strain>
    </source>
</reference>
<keyword evidence="9" id="KW-1185">Reference proteome</keyword>
<evidence type="ECO:0000256" key="4">
    <source>
        <dbReference type="ARBA" id="ARBA00023136"/>
    </source>
</evidence>
<dbReference type="GO" id="GO:0012505">
    <property type="term" value="C:endomembrane system"/>
    <property type="evidence" value="ECO:0007669"/>
    <property type="project" value="UniProtKB-SubCell"/>
</dbReference>
<accession>A0A9W8E4Q2</accession>
<evidence type="ECO:0000256" key="2">
    <source>
        <dbReference type="ARBA" id="ARBA00022692"/>
    </source>
</evidence>
<evidence type="ECO:0000256" key="6">
    <source>
        <dbReference type="SAM" id="Phobius"/>
    </source>
</evidence>
<evidence type="ECO:0000313" key="8">
    <source>
        <dbReference type="EMBL" id="KAJ1953343.1"/>
    </source>
</evidence>
<gene>
    <name evidence="8" type="primary">nrf1</name>
    <name evidence="8" type="ORF">IWQ62_006013</name>
</gene>
<proteinExistence type="predicted"/>
<feature type="compositionally biased region" description="Polar residues" evidence="5">
    <location>
        <begin position="15"/>
        <end position="24"/>
    </location>
</feature>
<dbReference type="InterPro" id="IPR003807">
    <property type="entry name" value="DUF202"/>
</dbReference>
<feature type="transmembrane region" description="Helical" evidence="6">
    <location>
        <begin position="71"/>
        <end position="91"/>
    </location>
</feature>
<keyword evidence="3 6" id="KW-1133">Transmembrane helix</keyword>
<keyword evidence="2 6" id="KW-0812">Transmembrane</keyword>
<dbReference type="EMBL" id="JANBPY010002900">
    <property type="protein sequence ID" value="KAJ1953343.1"/>
    <property type="molecule type" value="Genomic_DNA"/>
</dbReference>